<evidence type="ECO:0000313" key="8">
    <source>
        <dbReference type="Proteomes" id="UP001145145"/>
    </source>
</evidence>
<reference evidence="5" key="2">
    <citation type="submission" date="2022-11" db="EMBL/GenBank/DDBJ databases">
        <title>Draft genome sequence of Sellimonas catena strain 12EGH17.</title>
        <authorList>
            <person name="Hisatomi A."/>
            <person name="Ohkuma M."/>
            <person name="Sakamoto M."/>
        </authorList>
    </citation>
    <scope>NUCLEOTIDE SEQUENCE</scope>
    <source>
        <strain evidence="5">12EGH17</strain>
    </source>
</reference>
<sequence>MNKRGIVKGLMVFLLFGMAIALTMYPFISNWLFENKTDSVADAVEQAAQELDNSEQQAALQAAREYNQVLADGHVTLTDPFEEDKSQQDLAEYESLLNLTNDGVMGTVEIPAIDVSLPIYHGTSESVLEKGVGHLHGTSLPVGGESTHTVLTGHTGLSKAKLFTDLTEVEEGDIFFLHVMGENLAYQVDQIKVVLPSELDDLKIVPGEDYCTLVTCTPYGVNSHRLLVRGVRTDYQEAVENPETFEDKEVTSKWMEEYKKAVIISISCFVAILSVIGIVRHFRNRSRS</sequence>
<comment type="caution">
    <text evidence="6">The sequence shown here is derived from an EMBL/GenBank/DDBJ whole genome shotgun (WGS) entry which is preliminary data.</text>
</comment>
<reference evidence="6 8" key="5">
    <citation type="journal article" date="2023" name="Int. J. Syst. Evol. Microbiol.">
        <title>Sellimonas catena sp. nov., isolated from human faeces.</title>
        <authorList>
            <person name="Hisatomi A."/>
            <person name="Ohkuma M."/>
            <person name="Sakamoto M."/>
        </authorList>
    </citation>
    <scope>NUCLEOTIDE SEQUENCE</scope>
    <source>
        <strain evidence="5 8">12EGH17</strain>
        <strain evidence="6">18CBH55</strain>
    </source>
</reference>
<evidence type="ECO:0000256" key="4">
    <source>
        <dbReference type="SAM" id="Phobius"/>
    </source>
</evidence>
<reference evidence="6" key="3">
    <citation type="submission" date="2022-11" db="EMBL/GenBank/DDBJ databases">
        <title>Draft genome sequence of Sellimonas catena strain 18CBH55.</title>
        <authorList>
            <person name="Hisatomi A."/>
            <person name="Ohkuma M."/>
            <person name="Sakamoto M."/>
        </authorList>
    </citation>
    <scope>NUCLEOTIDE SEQUENCE</scope>
    <source>
        <strain evidence="6">18CBH55</strain>
    </source>
</reference>
<feature type="transmembrane region" description="Helical" evidence="4">
    <location>
        <begin position="261"/>
        <end position="279"/>
    </location>
</feature>
<dbReference type="AlphaFoldDB" id="A0A9W6C8Y8"/>
<gene>
    <name evidence="5" type="ORF">Selli1_30580</name>
    <name evidence="6" type="ORF">Selli2_02870</name>
</gene>
<keyword evidence="4" id="KW-0812">Transmembrane</keyword>
<evidence type="ECO:0000256" key="2">
    <source>
        <dbReference type="PIRSR" id="PIRSR605754-1"/>
    </source>
</evidence>
<reference evidence="6" key="4">
    <citation type="submission" date="2022-11" db="EMBL/GenBank/DDBJ databases">
        <title>Draft genome sequence of Sellimonas catena strain 18CBH55.</title>
        <authorList>
            <person name="Atsushi H."/>
            <person name="Moriya O."/>
            <person name="Mitsuo S."/>
        </authorList>
    </citation>
    <scope>NUCLEOTIDE SEQUENCE</scope>
    <source>
        <strain evidence="6">18CBH55</strain>
    </source>
</reference>
<keyword evidence="3" id="KW-0175">Coiled coil</keyword>
<dbReference type="EMBL" id="BSBO01000039">
    <property type="protein sequence ID" value="GLG05884.1"/>
    <property type="molecule type" value="Genomic_DNA"/>
</dbReference>
<keyword evidence="8" id="KW-1185">Reference proteome</keyword>
<dbReference type="Pfam" id="PF04203">
    <property type="entry name" value="Sortase"/>
    <property type="match status" value="1"/>
</dbReference>
<evidence type="ECO:0000313" key="7">
    <source>
        <dbReference type="Proteomes" id="UP001145094"/>
    </source>
</evidence>
<dbReference type="InterPro" id="IPR005754">
    <property type="entry name" value="Sortase"/>
</dbReference>
<dbReference type="NCBIfam" id="NF033745">
    <property type="entry name" value="class_C_sortase"/>
    <property type="match status" value="1"/>
</dbReference>
<keyword evidence="4" id="KW-0472">Membrane</keyword>
<feature type="active site" description="Proton donor/acceptor" evidence="2">
    <location>
        <position position="154"/>
    </location>
</feature>
<dbReference type="CDD" id="cd05827">
    <property type="entry name" value="Sortase_C"/>
    <property type="match status" value="1"/>
</dbReference>
<evidence type="ECO:0000313" key="6">
    <source>
        <dbReference type="EMBL" id="GLG88861.1"/>
    </source>
</evidence>
<evidence type="ECO:0000313" key="5">
    <source>
        <dbReference type="EMBL" id="GLG05884.1"/>
    </source>
</evidence>
<feature type="transmembrane region" description="Helical" evidence="4">
    <location>
        <begin position="12"/>
        <end position="33"/>
    </location>
</feature>
<dbReference type="SUPFAM" id="SSF63817">
    <property type="entry name" value="Sortase"/>
    <property type="match status" value="1"/>
</dbReference>
<dbReference type="RefSeq" id="WP_281844296.1">
    <property type="nucleotide sequence ID" value="NZ_BSBO01000039.1"/>
</dbReference>
<dbReference type="GO" id="GO:0016787">
    <property type="term" value="F:hydrolase activity"/>
    <property type="evidence" value="ECO:0007669"/>
    <property type="project" value="UniProtKB-KW"/>
</dbReference>
<dbReference type="EMBL" id="BSCH01000002">
    <property type="protein sequence ID" value="GLG88861.1"/>
    <property type="molecule type" value="Genomic_DNA"/>
</dbReference>
<feature type="coiled-coil region" evidence="3">
    <location>
        <begin position="37"/>
        <end position="64"/>
    </location>
</feature>
<proteinExistence type="predicted"/>
<dbReference type="InterPro" id="IPR042002">
    <property type="entry name" value="Sortase_C"/>
</dbReference>
<dbReference type="Proteomes" id="UP001145145">
    <property type="component" value="Unassembled WGS sequence"/>
</dbReference>
<dbReference type="Gene3D" id="2.40.260.10">
    <property type="entry name" value="Sortase"/>
    <property type="match status" value="1"/>
</dbReference>
<dbReference type="InterPro" id="IPR023365">
    <property type="entry name" value="Sortase_dom-sf"/>
</dbReference>
<dbReference type="NCBIfam" id="TIGR01076">
    <property type="entry name" value="sortase_fam"/>
    <property type="match status" value="1"/>
</dbReference>
<keyword evidence="4" id="KW-1133">Transmembrane helix</keyword>
<dbReference type="Proteomes" id="UP001145094">
    <property type="component" value="Unassembled WGS sequence"/>
</dbReference>
<keyword evidence="1" id="KW-0378">Hydrolase</keyword>
<feature type="active site" description="Acyl-thioester intermediate" evidence="2">
    <location>
        <position position="216"/>
    </location>
</feature>
<protein>
    <submittedName>
        <fullName evidence="6">Class C sortase</fullName>
    </submittedName>
</protein>
<name>A0A9W6C8Y8_9FIRM</name>
<evidence type="ECO:0000256" key="3">
    <source>
        <dbReference type="SAM" id="Coils"/>
    </source>
</evidence>
<evidence type="ECO:0000256" key="1">
    <source>
        <dbReference type="ARBA" id="ARBA00022801"/>
    </source>
</evidence>
<organism evidence="6 7">
    <name type="scientific">Sellimonas catena</name>
    <dbReference type="NCBI Taxonomy" id="2994035"/>
    <lineage>
        <taxon>Bacteria</taxon>
        <taxon>Bacillati</taxon>
        <taxon>Bacillota</taxon>
        <taxon>Clostridia</taxon>
        <taxon>Lachnospirales</taxon>
        <taxon>Lachnospiraceae</taxon>
        <taxon>Sellimonas</taxon>
    </lineage>
</organism>
<reference evidence="5" key="1">
    <citation type="submission" date="2022-11" db="EMBL/GenBank/DDBJ databases">
        <title>Draft genome sequence of Sellimonas catena strain 12EGH17.</title>
        <authorList>
            <person name="Atsushi H."/>
            <person name="Moriya O."/>
            <person name="Mitsuo S."/>
        </authorList>
    </citation>
    <scope>NUCLEOTIDE SEQUENCE</scope>
    <source>
        <strain evidence="5">12EGH17</strain>
    </source>
</reference>
<accession>A0A9W6C8Y8</accession>